<evidence type="ECO:0000313" key="2">
    <source>
        <dbReference type="Proteomes" id="UP000003786"/>
    </source>
</evidence>
<evidence type="ECO:0000313" key="1">
    <source>
        <dbReference type="EMBL" id="BAM42405.1"/>
    </source>
</evidence>
<gene>
    <name evidence="1" type="ORF">TOT_040000772</name>
</gene>
<dbReference type="EMBL" id="AP011949">
    <property type="protein sequence ID" value="BAM42405.1"/>
    <property type="molecule type" value="Genomic_DNA"/>
</dbReference>
<dbReference type="Proteomes" id="UP000003786">
    <property type="component" value="Chromosome 4"/>
</dbReference>
<reference evidence="1 2" key="1">
    <citation type="journal article" date="2012" name="MBio">
        <title>Comparative genome analysis of three eukaryotic parasites with differing abilities to transform leukocytes reveals key mediators of Theileria-induced leukocyte transformation.</title>
        <authorList>
            <person name="Hayashida K."/>
            <person name="Hara Y."/>
            <person name="Abe T."/>
            <person name="Yamasaki C."/>
            <person name="Toyoda A."/>
            <person name="Kosuge T."/>
            <person name="Suzuki Y."/>
            <person name="Sato Y."/>
            <person name="Kawashima S."/>
            <person name="Katayama T."/>
            <person name="Wakaguri H."/>
            <person name="Inoue N."/>
            <person name="Homma K."/>
            <person name="Tada-Umezaki M."/>
            <person name="Yagi Y."/>
            <person name="Fujii Y."/>
            <person name="Habara T."/>
            <person name="Kanehisa M."/>
            <person name="Watanabe H."/>
            <person name="Ito K."/>
            <person name="Gojobori T."/>
            <person name="Sugawara H."/>
            <person name="Imanishi T."/>
            <person name="Weir W."/>
            <person name="Gardner M."/>
            <person name="Pain A."/>
            <person name="Shiels B."/>
            <person name="Hattori M."/>
            <person name="Nene V."/>
            <person name="Sugimoto C."/>
        </authorList>
    </citation>
    <scope>NUCLEOTIDE SEQUENCE [LARGE SCALE GENOMIC DNA]</scope>
    <source>
        <strain evidence="1 2">Shintoku</strain>
    </source>
</reference>
<proteinExistence type="predicted"/>
<keyword evidence="2" id="KW-1185">Reference proteome</keyword>
<protein>
    <submittedName>
        <fullName evidence="1">Uncharacterized protein</fullName>
    </submittedName>
</protein>
<accession>J7M4Q4</accession>
<dbReference type="GeneID" id="20716815"/>
<organism evidence="1 2">
    <name type="scientific">Theileria orientalis strain Shintoku</name>
    <dbReference type="NCBI Taxonomy" id="869250"/>
    <lineage>
        <taxon>Eukaryota</taxon>
        <taxon>Sar</taxon>
        <taxon>Alveolata</taxon>
        <taxon>Apicomplexa</taxon>
        <taxon>Aconoidasida</taxon>
        <taxon>Piroplasmida</taxon>
        <taxon>Theileriidae</taxon>
        <taxon>Theileria</taxon>
    </lineage>
</organism>
<dbReference type="VEuPathDB" id="PiroplasmaDB:TOT_040000772"/>
<sequence length="72" mass="8496">MKSNYSGAKTIKDLLTKWLNQTRSHIQWHFNMCSPKILADLSQYQHKNKDYRHDDTAPGVQHQKLKIFKGLL</sequence>
<dbReference type="RefSeq" id="XP_009692706.1">
    <property type="nucleotide sequence ID" value="XM_009694411.1"/>
</dbReference>
<dbReference type="KEGG" id="tot:TOT_040000772"/>
<dbReference type="AlphaFoldDB" id="J7M4Q4"/>
<name>J7M4Q4_THEOR</name>